<dbReference type="InterPro" id="IPR036873">
    <property type="entry name" value="Rhodanese-like_dom_sf"/>
</dbReference>
<reference evidence="3" key="2">
    <citation type="submission" date="2020-09" db="EMBL/GenBank/DDBJ databases">
        <authorList>
            <person name="Sun Q."/>
            <person name="Zhou Y."/>
        </authorList>
    </citation>
    <scope>NUCLEOTIDE SEQUENCE</scope>
    <source>
        <strain evidence="3">CGMCC 1.15360</strain>
    </source>
</reference>
<dbReference type="OrthoDB" id="176845at2"/>
<comment type="caution">
    <text evidence="3">The sequence shown here is derived from an EMBL/GenBank/DDBJ whole genome shotgun (WGS) entry which is preliminary data.</text>
</comment>
<proteinExistence type="predicted"/>
<dbReference type="Proteomes" id="UP000612349">
    <property type="component" value="Unassembled WGS sequence"/>
</dbReference>
<accession>A0A917DU37</accession>
<dbReference type="InterPro" id="IPR022376">
    <property type="entry name" value="PQQ_CXXCW"/>
</dbReference>
<evidence type="ECO:0000259" key="2">
    <source>
        <dbReference type="PROSITE" id="PS50206"/>
    </source>
</evidence>
<dbReference type="Pfam" id="PF00581">
    <property type="entry name" value="Rhodanese"/>
    <property type="match status" value="1"/>
</dbReference>
<dbReference type="SUPFAM" id="SSF52821">
    <property type="entry name" value="Rhodanese/Cell cycle control phosphatase"/>
    <property type="match status" value="1"/>
</dbReference>
<dbReference type="PROSITE" id="PS50206">
    <property type="entry name" value="RHODANESE_3"/>
    <property type="match status" value="1"/>
</dbReference>
<organism evidence="3 4">
    <name type="scientific">Croceicoccus mobilis</name>
    <dbReference type="NCBI Taxonomy" id="1703339"/>
    <lineage>
        <taxon>Bacteria</taxon>
        <taxon>Pseudomonadati</taxon>
        <taxon>Pseudomonadota</taxon>
        <taxon>Alphaproteobacteria</taxon>
        <taxon>Sphingomonadales</taxon>
        <taxon>Erythrobacteraceae</taxon>
        <taxon>Croceicoccus</taxon>
    </lineage>
</organism>
<evidence type="ECO:0000313" key="4">
    <source>
        <dbReference type="Proteomes" id="UP000612349"/>
    </source>
</evidence>
<sequence>MVGCTMERAMPSPTKTADAGQAISADFNAEGYRTRRFRAPIDRSPDPARQMPLSAALMVQPGRDALFIDVLPVESGVRDPETGIWRVASPHSTIPGSLWHPETGRAPPDPLLWRGLRDEIAKARMERPDLPVVLFCRTDCWMGWNAARRLAREGVEDVHWLAEGVEGWHAAGRALEPATPRTIAPDLTKR</sequence>
<feature type="domain" description="Rhodanese" evidence="2">
    <location>
        <begin position="92"/>
        <end position="177"/>
    </location>
</feature>
<dbReference type="AlphaFoldDB" id="A0A917DU37"/>
<dbReference type="NCBIfam" id="TIGR03865">
    <property type="entry name" value="PQQ_CXXCW"/>
    <property type="match status" value="1"/>
</dbReference>
<reference evidence="3" key="1">
    <citation type="journal article" date="2014" name="Int. J. Syst. Evol. Microbiol.">
        <title>Complete genome sequence of Corynebacterium casei LMG S-19264T (=DSM 44701T), isolated from a smear-ripened cheese.</title>
        <authorList>
            <consortium name="US DOE Joint Genome Institute (JGI-PGF)"/>
            <person name="Walter F."/>
            <person name="Albersmeier A."/>
            <person name="Kalinowski J."/>
            <person name="Ruckert C."/>
        </authorList>
    </citation>
    <scope>NUCLEOTIDE SEQUENCE</scope>
    <source>
        <strain evidence="3">CGMCC 1.15360</strain>
    </source>
</reference>
<evidence type="ECO:0000256" key="1">
    <source>
        <dbReference type="SAM" id="MobiDB-lite"/>
    </source>
</evidence>
<name>A0A917DU37_9SPHN</name>
<gene>
    <name evidence="3" type="ORF">GCM10010990_18220</name>
</gene>
<dbReference type="InterPro" id="IPR001763">
    <property type="entry name" value="Rhodanese-like_dom"/>
</dbReference>
<keyword evidence="4" id="KW-1185">Reference proteome</keyword>
<evidence type="ECO:0000313" key="3">
    <source>
        <dbReference type="EMBL" id="GGD69010.1"/>
    </source>
</evidence>
<protein>
    <recommendedName>
        <fullName evidence="2">Rhodanese domain-containing protein</fullName>
    </recommendedName>
</protein>
<dbReference type="Gene3D" id="3.40.250.10">
    <property type="entry name" value="Rhodanese-like domain"/>
    <property type="match status" value="1"/>
</dbReference>
<dbReference type="EMBL" id="BMIP01000003">
    <property type="protein sequence ID" value="GGD69010.1"/>
    <property type="molecule type" value="Genomic_DNA"/>
</dbReference>
<feature type="region of interest" description="Disordered" evidence="1">
    <location>
        <begin position="1"/>
        <end position="22"/>
    </location>
</feature>